<dbReference type="Proteomes" id="UP000672011">
    <property type="component" value="Chromosome"/>
</dbReference>
<proteinExistence type="predicted"/>
<dbReference type="Pfam" id="PF09413">
    <property type="entry name" value="DUF2007"/>
    <property type="match status" value="1"/>
</dbReference>
<evidence type="ECO:0000259" key="1">
    <source>
        <dbReference type="Pfam" id="PF09413"/>
    </source>
</evidence>
<protein>
    <submittedName>
        <fullName evidence="2">DUF2007 domain-containing protein</fullName>
    </submittedName>
</protein>
<dbReference type="RefSeq" id="WP_230476607.1">
    <property type="nucleotide sequence ID" value="NZ_CP072842.1"/>
</dbReference>
<name>A0ABX7XDJ3_9FLAO</name>
<evidence type="ECO:0000313" key="3">
    <source>
        <dbReference type="Proteomes" id="UP000672011"/>
    </source>
</evidence>
<reference evidence="2 3" key="1">
    <citation type="journal article" date="2021" name="Int. J. Syst. Evol. Microbiol.">
        <title>Faecalibacter bovis sp. nov., isolated from cow faeces.</title>
        <authorList>
            <person name="Li F."/>
            <person name="Zhao W."/>
            <person name="Hong Q."/>
            <person name="Shao Q."/>
            <person name="Song J."/>
            <person name="Yang S."/>
        </authorList>
    </citation>
    <scope>NUCLEOTIDE SEQUENCE [LARGE SCALE GENOMIC DNA]</scope>
    <source>
        <strain evidence="2 3">ZY171143</strain>
    </source>
</reference>
<dbReference type="InterPro" id="IPR011322">
    <property type="entry name" value="N-reg_PII-like_a/b"/>
</dbReference>
<dbReference type="SUPFAM" id="SSF54913">
    <property type="entry name" value="GlnB-like"/>
    <property type="match status" value="1"/>
</dbReference>
<feature type="domain" description="DUF2007" evidence="1">
    <location>
        <begin position="3"/>
        <end position="62"/>
    </location>
</feature>
<organism evidence="2 3">
    <name type="scientific">Faecalibacter bovis</name>
    <dbReference type="NCBI Taxonomy" id="2898187"/>
    <lineage>
        <taxon>Bacteria</taxon>
        <taxon>Pseudomonadati</taxon>
        <taxon>Bacteroidota</taxon>
        <taxon>Flavobacteriia</taxon>
        <taxon>Flavobacteriales</taxon>
        <taxon>Weeksellaceae</taxon>
        <taxon>Faecalibacter</taxon>
    </lineage>
</organism>
<dbReference type="EMBL" id="CP072842">
    <property type="protein sequence ID" value="QTV05965.1"/>
    <property type="molecule type" value="Genomic_DNA"/>
</dbReference>
<evidence type="ECO:0000313" key="2">
    <source>
        <dbReference type="EMBL" id="QTV05965.1"/>
    </source>
</evidence>
<gene>
    <name evidence="2" type="ORF">J9309_01055</name>
</gene>
<keyword evidence="3" id="KW-1185">Reference proteome</keyword>
<dbReference type="InterPro" id="IPR018551">
    <property type="entry name" value="DUF2007"/>
</dbReference>
<reference evidence="3" key="2">
    <citation type="submission" date="2021-04" db="EMBL/GenBank/DDBJ databases">
        <title>Taxonomy of Flavobacteriaceae bacterium ZY171143.</title>
        <authorList>
            <person name="Li F."/>
        </authorList>
    </citation>
    <scope>NUCLEOTIDE SEQUENCE [LARGE SCALE GENOMIC DNA]</scope>
    <source>
        <strain evidence="3">ZY171143</strain>
    </source>
</reference>
<accession>A0ABX7XDJ3</accession>
<dbReference type="Gene3D" id="3.30.70.790">
    <property type="entry name" value="UreE, C-terminal domain"/>
    <property type="match status" value="1"/>
</dbReference>
<sequence length="76" mass="8689">MFKILARFNTVIEADIVKLLLESEGIESTVLDENLTFTLGVTFSQGIRLQVREEDYAKALKIYNNSRDFSDNDLLC</sequence>